<name>A0A0C9TFS9_PAXIN</name>
<evidence type="ECO:0000256" key="1">
    <source>
        <dbReference type="SAM" id="MobiDB-lite"/>
    </source>
</evidence>
<evidence type="ECO:0000313" key="2">
    <source>
        <dbReference type="EMBL" id="KIJ14510.1"/>
    </source>
</evidence>
<evidence type="ECO:0000313" key="3">
    <source>
        <dbReference type="Proteomes" id="UP000053647"/>
    </source>
</evidence>
<feature type="compositionally biased region" description="Basic and acidic residues" evidence="1">
    <location>
        <begin position="88"/>
        <end position="98"/>
    </location>
</feature>
<sequence>MVNEEATGTSNPNANGAGTTMPVGTLNTSKLNGNDEEVEGKGEKGEGNKRASGITAPSSNVKYTVPDLIPPVPNPHEQTPPPPSTLLEGEKDGEESSGRAHKAATHVVETPWAESRTTLPLWTPYNRRLNGEG</sequence>
<feature type="region of interest" description="Disordered" evidence="1">
    <location>
        <begin position="1"/>
        <end position="111"/>
    </location>
</feature>
<accession>A0A0C9TFS9</accession>
<gene>
    <name evidence="2" type="ORF">PAXINDRAFT_12607</name>
</gene>
<dbReference type="AlphaFoldDB" id="A0A0C9TFS9"/>
<keyword evidence="3" id="KW-1185">Reference proteome</keyword>
<feature type="compositionally biased region" description="Basic and acidic residues" evidence="1">
    <location>
        <begin position="39"/>
        <end position="49"/>
    </location>
</feature>
<protein>
    <submittedName>
        <fullName evidence="2">Uncharacterized protein</fullName>
    </submittedName>
</protein>
<reference evidence="3" key="2">
    <citation type="submission" date="2015-01" db="EMBL/GenBank/DDBJ databases">
        <title>Evolutionary Origins and Diversification of the Mycorrhizal Mutualists.</title>
        <authorList>
            <consortium name="DOE Joint Genome Institute"/>
            <consortium name="Mycorrhizal Genomics Consortium"/>
            <person name="Kohler A."/>
            <person name="Kuo A."/>
            <person name="Nagy L.G."/>
            <person name="Floudas D."/>
            <person name="Copeland A."/>
            <person name="Barry K.W."/>
            <person name="Cichocki N."/>
            <person name="Veneault-Fourrey C."/>
            <person name="LaButti K."/>
            <person name="Lindquist E.A."/>
            <person name="Lipzen A."/>
            <person name="Lundell T."/>
            <person name="Morin E."/>
            <person name="Murat C."/>
            <person name="Riley R."/>
            <person name="Ohm R."/>
            <person name="Sun H."/>
            <person name="Tunlid A."/>
            <person name="Henrissat B."/>
            <person name="Grigoriev I.V."/>
            <person name="Hibbett D.S."/>
            <person name="Martin F."/>
        </authorList>
    </citation>
    <scope>NUCLEOTIDE SEQUENCE [LARGE SCALE GENOMIC DNA]</scope>
    <source>
        <strain evidence="3">ATCC 200175</strain>
    </source>
</reference>
<proteinExistence type="predicted"/>
<organism evidence="2 3">
    <name type="scientific">Paxillus involutus ATCC 200175</name>
    <dbReference type="NCBI Taxonomy" id="664439"/>
    <lineage>
        <taxon>Eukaryota</taxon>
        <taxon>Fungi</taxon>
        <taxon>Dikarya</taxon>
        <taxon>Basidiomycota</taxon>
        <taxon>Agaricomycotina</taxon>
        <taxon>Agaricomycetes</taxon>
        <taxon>Agaricomycetidae</taxon>
        <taxon>Boletales</taxon>
        <taxon>Paxilineae</taxon>
        <taxon>Paxillaceae</taxon>
        <taxon>Paxillus</taxon>
    </lineage>
</organism>
<dbReference type="HOGENOM" id="CLU_125777_1_1_1"/>
<reference evidence="2 3" key="1">
    <citation type="submission" date="2014-06" db="EMBL/GenBank/DDBJ databases">
        <authorList>
            <consortium name="DOE Joint Genome Institute"/>
            <person name="Kuo A."/>
            <person name="Kohler A."/>
            <person name="Nagy L.G."/>
            <person name="Floudas D."/>
            <person name="Copeland A."/>
            <person name="Barry K.W."/>
            <person name="Cichocki N."/>
            <person name="Veneault-Fourrey C."/>
            <person name="LaButti K."/>
            <person name="Lindquist E.A."/>
            <person name="Lipzen A."/>
            <person name="Lundell T."/>
            <person name="Morin E."/>
            <person name="Murat C."/>
            <person name="Sun H."/>
            <person name="Tunlid A."/>
            <person name="Henrissat B."/>
            <person name="Grigoriev I.V."/>
            <person name="Hibbett D.S."/>
            <person name="Martin F."/>
            <person name="Nordberg H.P."/>
            <person name="Cantor M.N."/>
            <person name="Hua S.X."/>
        </authorList>
    </citation>
    <scope>NUCLEOTIDE SEQUENCE [LARGE SCALE GENOMIC DNA]</scope>
    <source>
        <strain evidence="2 3">ATCC 200175</strain>
    </source>
</reference>
<feature type="compositionally biased region" description="Polar residues" evidence="1">
    <location>
        <begin position="1"/>
        <end position="18"/>
    </location>
</feature>
<feature type="compositionally biased region" description="Pro residues" evidence="1">
    <location>
        <begin position="68"/>
        <end position="84"/>
    </location>
</feature>
<dbReference type="Proteomes" id="UP000053647">
    <property type="component" value="Unassembled WGS sequence"/>
</dbReference>
<dbReference type="EMBL" id="KN819342">
    <property type="protein sequence ID" value="KIJ14510.1"/>
    <property type="molecule type" value="Genomic_DNA"/>
</dbReference>